<reference evidence="2" key="2">
    <citation type="submission" date="2021-12" db="EMBL/GenBank/DDBJ databases">
        <title>Resequencing data analysis of finger millet.</title>
        <authorList>
            <person name="Hatakeyama M."/>
            <person name="Aluri S."/>
            <person name="Balachadran M.T."/>
            <person name="Sivarajan S.R."/>
            <person name="Poveda L."/>
            <person name="Shimizu-Inatsugi R."/>
            <person name="Schlapbach R."/>
            <person name="Sreeman S.M."/>
            <person name="Shimizu K.K."/>
        </authorList>
    </citation>
    <scope>NUCLEOTIDE SEQUENCE</scope>
</reference>
<dbReference type="InterPro" id="IPR055312">
    <property type="entry name" value="FBL15-like"/>
</dbReference>
<evidence type="ECO:0000313" key="2">
    <source>
        <dbReference type="EMBL" id="GJN26455.1"/>
    </source>
</evidence>
<reference evidence="2" key="1">
    <citation type="journal article" date="2018" name="DNA Res.">
        <title>Multiple hybrid de novo genome assembly of finger millet, an orphan allotetraploid crop.</title>
        <authorList>
            <person name="Hatakeyama M."/>
            <person name="Aluri S."/>
            <person name="Balachadran M.T."/>
            <person name="Sivarajan S.R."/>
            <person name="Patrignani A."/>
            <person name="Gruter S."/>
            <person name="Poveda L."/>
            <person name="Shimizu-Inatsugi R."/>
            <person name="Baeten J."/>
            <person name="Francoijs K.J."/>
            <person name="Nataraja K.N."/>
            <person name="Reddy Y.A.N."/>
            <person name="Phadnis S."/>
            <person name="Ravikumar R.L."/>
            <person name="Schlapbach R."/>
            <person name="Sreeman S.M."/>
            <person name="Shimizu K.K."/>
        </authorList>
    </citation>
    <scope>NUCLEOTIDE SEQUENCE</scope>
</reference>
<dbReference type="PANTHER" id="PTHR34709:SF28">
    <property type="entry name" value="OS08G0272601 PROTEIN"/>
    <property type="match status" value="1"/>
</dbReference>
<dbReference type="EMBL" id="BQKI01000079">
    <property type="protein sequence ID" value="GJN26455.1"/>
    <property type="molecule type" value="Genomic_DNA"/>
</dbReference>
<dbReference type="InterPro" id="IPR036047">
    <property type="entry name" value="F-box-like_dom_sf"/>
</dbReference>
<evidence type="ECO:0008006" key="4">
    <source>
        <dbReference type="Google" id="ProtNLM"/>
    </source>
</evidence>
<dbReference type="AlphaFoldDB" id="A0AAV5EW65"/>
<accession>A0AAV5EW65</accession>
<name>A0AAV5EW65_ELECO</name>
<protein>
    <recommendedName>
        <fullName evidence="4">F-box domain-containing protein</fullName>
    </recommendedName>
</protein>
<feature type="region of interest" description="Disordered" evidence="1">
    <location>
        <begin position="1"/>
        <end position="23"/>
    </location>
</feature>
<evidence type="ECO:0000256" key="1">
    <source>
        <dbReference type="SAM" id="MobiDB-lite"/>
    </source>
</evidence>
<dbReference type="Proteomes" id="UP001054889">
    <property type="component" value="Unassembled WGS sequence"/>
</dbReference>
<keyword evidence="3" id="KW-1185">Reference proteome</keyword>
<gene>
    <name evidence="2" type="primary">gb14385</name>
    <name evidence="2" type="ORF">PR202_gb14385</name>
</gene>
<dbReference type="SUPFAM" id="SSF81383">
    <property type="entry name" value="F-box domain"/>
    <property type="match status" value="1"/>
</dbReference>
<comment type="caution">
    <text evidence="2">The sequence shown here is derived from an EMBL/GenBank/DDBJ whole genome shotgun (WGS) entry which is preliminary data.</text>
</comment>
<sequence length="356" mass="39752">MGVCGNKATKQRRRQAPLSPSTTGGDVDLISGLGDDVLVRILELLPDERDAVTTGLLSRRWRDLWTRIPDLRFASKSWPEFRAASDARRFIDLVDYALARRAAQTEPAIESLAISLKLKDVRRVHDAAGRIVPPVVGAAQGWIRYAGIPAMILDNLPSSAKLETMRLAIGPAIVHLPSSVVFASLTDLSLECLVVVDGTAHLLSRLVSSACCPRLQKLRMRKIRFSQGDRREEDQDQAELIKIQANLLLELSLKQLRDPFSLDLTTPSLRGLRIEACCCLEDLTISTPNLERLNLDKDSQPVCIYIHDDELPSVRSLNVELYSHDVYADDEESNNNTIELLRCCTSLKYLEVFLQV</sequence>
<evidence type="ECO:0000313" key="3">
    <source>
        <dbReference type="Proteomes" id="UP001054889"/>
    </source>
</evidence>
<organism evidence="2 3">
    <name type="scientific">Eleusine coracana subsp. coracana</name>
    <dbReference type="NCBI Taxonomy" id="191504"/>
    <lineage>
        <taxon>Eukaryota</taxon>
        <taxon>Viridiplantae</taxon>
        <taxon>Streptophyta</taxon>
        <taxon>Embryophyta</taxon>
        <taxon>Tracheophyta</taxon>
        <taxon>Spermatophyta</taxon>
        <taxon>Magnoliopsida</taxon>
        <taxon>Liliopsida</taxon>
        <taxon>Poales</taxon>
        <taxon>Poaceae</taxon>
        <taxon>PACMAD clade</taxon>
        <taxon>Chloridoideae</taxon>
        <taxon>Cynodonteae</taxon>
        <taxon>Eleusininae</taxon>
        <taxon>Eleusine</taxon>
    </lineage>
</organism>
<dbReference type="PANTHER" id="PTHR34709">
    <property type="entry name" value="OS10G0396666 PROTEIN"/>
    <property type="match status" value="1"/>
</dbReference>
<proteinExistence type="predicted"/>